<keyword evidence="1" id="KW-0449">Lipoprotein</keyword>
<sequence length="179" mass="20210">MKIGSKLYINPFNIKKPRVLRIDMLKKLSVFLIGTLLLFGLAACDSIKSVNGNVTVGKVIEEFKAAGLEAEQPSDLPEKEFGNTRKNAKRILVPALGEDSGGSIFEFKNKEDLEQAKKYYNDLGNSNQMLFSHTYAKDNFLLQMNGDMEDAQFNKYKEVMDKVIKQVKESAFIFSENII</sequence>
<reference evidence="1" key="1">
    <citation type="submission" date="2016-05" db="EMBL/GenBank/DDBJ databases">
        <title>Complete sequence and organization of pFR260, the Bacillus thuringiensis INTA Fr7-4 plasmid harbouring the insecticidal genes.</title>
        <authorList>
            <person name="Navas L.E."/>
            <person name="Amadio A.F."/>
            <person name="Ortiz E.M."/>
            <person name="Sauka D.H."/>
            <person name="Benintende G.B."/>
            <person name="Zandomeni R.O."/>
            <person name="Berretta M.F."/>
        </authorList>
    </citation>
    <scope>NUCLEOTIDE SEQUENCE</scope>
    <source>
        <strain evidence="1">INTA Fr7-4</strain>
        <plasmid evidence="1">pFR260</plasmid>
    </source>
</reference>
<protein>
    <submittedName>
        <fullName evidence="1">Putative lipoprotein</fullName>
    </submittedName>
</protein>
<organism evidence="1">
    <name type="scientific">Bacillus thuringiensis</name>
    <dbReference type="NCBI Taxonomy" id="1428"/>
    <lineage>
        <taxon>Bacteria</taxon>
        <taxon>Bacillati</taxon>
        <taxon>Bacillota</taxon>
        <taxon>Bacilli</taxon>
        <taxon>Bacillales</taxon>
        <taxon>Bacillaceae</taxon>
        <taxon>Bacillus</taxon>
        <taxon>Bacillus cereus group</taxon>
    </lineage>
</organism>
<proteinExistence type="predicted"/>
<gene>
    <name evidence="1" type="ORF">pFR260_026</name>
</gene>
<keyword evidence="1" id="KW-0614">Plasmid</keyword>
<accession>A0A1B2RC44</accession>
<dbReference type="EMBL" id="KX258624">
    <property type="protein sequence ID" value="AOB42123.1"/>
    <property type="molecule type" value="Genomic_DNA"/>
</dbReference>
<evidence type="ECO:0000313" key="1">
    <source>
        <dbReference type="EMBL" id="AOB42123.1"/>
    </source>
</evidence>
<name>A0A1B2RC44_BACTU</name>
<geneLocation type="plasmid" evidence="1">
    <name>pFR260</name>
</geneLocation>
<dbReference type="AlphaFoldDB" id="A0A1B2RC44"/>